<proteinExistence type="predicted"/>
<name>A0AAE3P604_9BACT</name>
<dbReference type="AlphaFoldDB" id="A0AAE3P604"/>
<dbReference type="Proteomes" id="UP001144110">
    <property type="component" value="Unassembled WGS sequence"/>
</dbReference>
<evidence type="ECO:0000313" key="2">
    <source>
        <dbReference type="Proteomes" id="UP001144110"/>
    </source>
</evidence>
<accession>A0AAE3P604</accession>
<protein>
    <recommendedName>
        <fullName evidence="3">Phage-Barnase-EndoU-ColicinE5/D-RelE like nuclease 2 domain-containing protein</fullName>
    </recommendedName>
</protein>
<evidence type="ECO:0000313" key="1">
    <source>
        <dbReference type="EMBL" id="MDF2953809.1"/>
    </source>
</evidence>
<organism evidence="1 2">
    <name type="scientific">Candidatus Thermodesulfobacterium syntrophicum</name>
    <dbReference type="NCBI Taxonomy" id="3060442"/>
    <lineage>
        <taxon>Bacteria</taxon>
        <taxon>Pseudomonadati</taxon>
        <taxon>Thermodesulfobacteriota</taxon>
        <taxon>Thermodesulfobacteria</taxon>
        <taxon>Thermodesulfobacteriales</taxon>
        <taxon>Thermodesulfobacteriaceae</taxon>
        <taxon>Thermodesulfobacterium</taxon>
    </lineage>
</organism>
<comment type="caution">
    <text evidence="1">The sequence shown here is derived from an EMBL/GenBank/DDBJ whole genome shotgun (WGS) entry which is preliminary data.</text>
</comment>
<reference evidence="1" key="1">
    <citation type="submission" date="2022-11" db="EMBL/GenBank/DDBJ databases">
        <title>Candidatus Alkanophaga archaea from heated hydrothermal vent sediment oxidize petroleum alkanes.</title>
        <authorList>
            <person name="Zehnle H."/>
            <person name="Laso-Perez R."/>
            <person name="Lipp J."/>
            <person name="Teske A."/>
            <person name="Wegener G."/>
        </authorList>
    </citation>
    <scope>NUCLEOTIDE SEQUENCE</scope>
    <source>
        <strain evidence="1">MCA70</strain>
    </source>
</reference>
<gene>
    <name evidence="1" type="ORF">OD816_001054</name>
</gene>
<evidence type="ECO:0008006" key="3">
    <source>
        <dbReference type="Google" id="ProtNLM"/>
    </source>
</evidence>
<dbReference type="EMBL" id="JAPHEG010000004">
    <property type="protein sequence ID" value="MDF2953809.1"/>
    <property type="molecule type" value="Genomic_DNA"/>
</dbReference>
<sequence length="101" mass="11967">MDIAKSKNNVPIRLTEERWFHIVENHDELAGYYDEVLNTIEDPDFIIKGYRGALIALKKMNNKFLAVIYKELNPNEGFIITAYFTSKIKLEKEEIIWQKQF</sequence>